<reference evidence="2" key="1">
    <citation type="journal article" date="2003" name="Genome Biol.">
        <title>An integrated gene annotation and transcriptional profiling approach towards the full gene content of the Drosophila genome.</title>
        <authorList>
            <person name="Hild M."/>
            <person name="Beckmann B."/>
            <person name="Haas S.A."/>
            <person name="Koch B."/>
            <person name="Solovyev V."/>
            <person name="Busold C."/>
            <person name="Fellenberg K."/>
            <person name="Boutros M."/>
            <person name="Vingron M."/>
            <person name="Sauer F."/>
            <person name="Hoheisel J.D."/>
            <person name="Paro R."/>
        </authorList>
    </citation>
    <scope>NUCLEOTIDE SEQUENCE</scope>
</reference>
<dbReference type="EMBL" id="BK002157">
    <property type="protein sequence ID" value="DAA03002.1"/>
    <property type="molecule type" value="Genomic_DNA"/>
</dbReference>
<organism evidence="2">
    <name type="scientific">Drosophila melanogaster</name>
    <name type="common">Fruit fly</name>
    <dbReference type="NCBI Taxonomy" id="7227"/>
    <lineage>
        <taxon>Eukaryota</taxon>
        <taxon>Metazoa</taxon>
        <taxon>Ecdysozoa</taxon>
        <taxon>Arthropoda</taxon>
        <taxon>Hexapoda</taxon>
        <taxon>Insecta</taxon>
        <taxon>Pterygota</taxon>
        <taxon>Neoptera</taxon>
        <taxon>Endopterygota</taxon>
        <taxon>Diptera</taxon>
        <taxon>Brachycera</taxon>
        <taxon>Muscomorpha</taxon>
        <taxon>Ephydroidea</taxon>
        <taxon>Drosophilidae</taxon>
        <taxon>Drosophila</taxon>
        <taxon>Sophophora</taxon>
    </lineage>
</organism>
<evidence type="ECO:0000313" key="2">
    <source>
        <dbReference type="EMBL" id="DAA03002.1"/>
    </source>
</evidence>
<evidence type="ECO:0000256" key="1">
    <source>
        <dbReference type="SAM" id="MobiDB-lite"/>
    </source>
</evidence>
<gene>
    <name evidence="2" type="ORF">HDC10294</name>
</gene>
<sequence>MKAKFNSSRRERSNPASKLREQLREARIISLPCKLGAVLGLGSGYEKHWEWPGPARLEKKPRTVNTKHQRPETQTAAASYAGSNAASMTNYYTQSRDW</sequence>
<protein>
    <submittedName>
        <fullName evidence="2">HDC10294</fullName>
    </submittedName>
</protein>
<proteinExistence type="predicted"/>
<name>Q6IL59_DROME</name>
<accession>Q6IL59</accession>
<feature type="region of interest" description="Disordered" evidence="1">
    <location>
        <begin position="62"/>
        <end position="81"/>
    </location>
</feature>
<dbReference type="AlphaFoldDB" id="Q6IL59"/>